<evidence type="ECO:0000256" key="8">
    <source>
        <dbReference type="ARBA" id="ARBA00023136"/>
    </source>
</evidence>
<dbReference type="InterPro" id="IPR000537">
    <property type="entry name" value="UbiA_prenyltransferase"/>
</dbReference>
<dbReference type="FunFam" id="1.10.357.140:FF:000008">
    <property type="entry name" value="4-hydroxybenzoate octaprenyltransferase"/>
    <property type="match status" value="1"/>
</dbReference>
<dbReference type="InterPro" id="IPR044878">
    <property type="entry name" value="UbiA_sf"/>
</dbReference>
<feature type="transmembrane region" description="Helical" evidence="9">
    <location>
        <begin position="225"/>
        <end position="243"/>
    </location>
</feature>
<dbReference type="InterPro" id="IPR039653">
    <property type="entry name" value="Prenyltransferase"/>
</dbReference>
<feature type="transmembrane region" description="Helical" evidence="9">
    <location>
        <begin position="280"/>
        <end position="302"/>
    </location>
</feature>
<dbReference type="PANTHER" id="PTHR11048">
    <property type="entry name" value="PRENYLTRANSFERASES"/>
    <property type="match status" value="1"/>
</dbReference>
<comment type="cofactor">
    <cofactor evidence="1 9">
        <name>Mg(2+)</name>
        <dbReference type="ChEBI" id="CHEBI:18420"/>
    </cofactor>
</comment>
<dbReference type="FunFam" id="1.20.120.1780:FF:000001">
    <property type="entry name" value="4-hydroxybenzoate octaprenyltransferase"/>
    <property type="match status" value="1"/>
</dbReference>
<dbReference type="CDD" id="cd13959">
    <property type="entry name" value="PT_UbiA_COQ2"/>
    <property type="match status" value="1"/>
</dbReference>
<evidence type="ECO:0000256" key="9">
    <source>
        <dbReference type="HAMAP-Rule" id="MF_03189"/>
    </source>
</evidence>
<dbReference type="HAMAP" id="MF_01635">
    <property type="entry name" value="UbiA"/>
    <property type="match status" value="1"/>
</dbReference>
<dbReference type="Pfam" id="PF01040">
    <property type="entry name" value="UbiA"/>
    <property type="match status" value="1"/>
</dbReference>
<feature type="transmembrane region" description="Helical" evidence="9">
    <location>
        <begin position="150"/>
        <end position="170"/>
    </location>
</feature>
<feature type="transmembrane region" description="Helical" evidence="9">
    <location>
        <begin position="250"/>
        <end position="268"/>
    </location>
</feature>
<dbReference type="Gene3D" id="1.20.120.1780">
    <property type="entry name" value="UbiA prenyltransferase"/>
    <property type="match status" value="1"/>
</dbReference>
<keyword evidence="6 9" id="KW-0812">Transmembrane</keyword>
<gene>
    <name evidence="10" type="ORF">N8I77_002824</name>
</gene>
<comment type="pathway">
    <text evidence="9">Cofactor biosynthesis; ubiquinone biosynthesis.</text>
</comment>
<dbReference type="GO" id="GO:0006744">
    <property type="term" value="P:ubiquinone biosynthetic process"/>
    <property type="evidence" value="ECO:0007669"/>
    <property type="project" value="UniProtKB-UniRule"/>
</dbReference>
<evidence type="ECO:0000256" key="6">
    <source>
        <dbReference type="ARBA" id="ARBA00022692"/>
    </source>
</evidence>
<evidence type="ECO:0000256" key="3">
    <source>
        <dbReference type="ARBA" id="ARBA00004721"/>
    </source>
</evidence>
<dbReference type="Gene3D" id="1.10.357.140">
    <property type="entry name" value="UbiA prenyltransferase"/>
    <property type="match status" value="1"/>
</dbReference>
<comment type="subcellular location">
    <subcellularLocation>
        <location evidence="2">Membrane</location>
        <topology evidence="2">Multi-pass membrane protein</topology>
    </subcellularLocation>
    <subcellularLocation>
        <location evidence="9">Mitochondrion inner membrane</location>
        <topology evidence="9">Multi-pass membrane protein</topology>
        <orientation evidence="9">Matrix side</orientation>
    </subcellularLocation>
</comment>
<evidence type="ECO:0000256" key="2">
    <source>
        <dbReference type="ARBA" id="ARBA00004141"/>
    </source>
</evidence>
<evidence type="ECO:0000256" key="4">
    <source>
        <dbReference type="ARBA" id="ARBA00005985"/>
    </source>
</evidence>
<sequence length="307" mass="33890">MIPSSWIPYAQLMRLDRPAGFYAFYMPYLIGITYASCITILPPKMSATMRLAAGLIPFTVLLRGAACTWNDIVDQRFDRRVARCRHRPVARGAVSTHQALVFMFAQIALWSYYLSKSGLFPPQCVPYAATSLVLFVVYALMKRVTYYPQVVLGVAFAWALFFSVAALGAGTPRDVMTRGSTLALFGANVLWTVTYDTIYAHQDIADDEQAGVKGMALRFRNSTKALASVLTIAKLVLLIFCGICAEFSVIYFLGTVGGVAAAMVYYIWDVDLASPESCGQWFHKQFFLVGAAFMAGMAGEYLNRLAV</sequence>
<dbReference type="GO" id="GO:0008412">
    <property type="term" value="F:4-hydroxybenzoate polyprenyltransferase activity"/>
    <property type="evidence" value="ECO:0007669"/>
    <property type="project" value="UniProtKB-EC"/>
</dbReference>
<dbReference type="GO" id="GO:0005743">
    <property type="term" value="C:mitochondrial inner membrane"/>
    <property type="evidence" value="ECO:0007669"/>
    <property type="project" value="UniProtKB-SubCell"/>
</dbReference>
<dbReference type="InterPro" id="IPR006370">
    <property type="entry name" value="HB_polyprenyltransferase-like"/>
</dbReference>
<keyword evidence="7 9" id="KW-1133">Transmembrane helix</keyword>
<dbReference type="AlphaFoldDB" id="A0AAD9SVJ2"/>
<keyword evidence="11" id="KW-1185">Reference proteome</keyword>
<comment type="similarity">
    <text evidence="4 9">Belongs to the UbiA prenyltransferase family.</text>
</comment>
<dbReference type="PANTHER" id="PTHR11048:SF39">
    <property type="entry name" value="POLYPRENYL TRANSFERASE AUSN"/>
    <property type="match status" value="1"/>
</dbReference>
<dbReference type="EC" id="2.5.1.39" evidence="9"/>
<comment type="caution">
    <text evidence="10">The sequence shown here is derived from an EMBL/GenBank/DDBJ whole genome shotgun (WGS) entry which is preliminary data.</text>
</comment>
<evidence type="ECO:0000313" key="10">
    <source>
        <dbReference type="EMBL" id="KAK2616115.1"/>
    </source>
</evidence>
<reference evidence="10" key="1">
    <citation type="submission" date="2023-06" db="EMBL/GenBank/DDBJ databases">
        <authorList>
            <person name="Noh H."/>
        </authorList>
    </citation>
    <scope>NUCLEOTIDE SEQUENCE</scope>
    <source>
        <strain evidence="10">DUCC20226</strain>
    </source>
</reference>
<dbReference type="GO" id="GO:0008299">
    <property type="term" value="P:isoprenoid biosynthetic process"/>
    <property type="evidence" value="ECO:0007669"/>
    <property type="project" value="UniProtKB-UniRule"/>
</dbReference>
<keyword evidence="9" id="KW-0831">Ubiquinone biosynthesis</keyword>
<comment type="function">
    <text evidence="9">Catalyzes the prenylation of para-hydroxybenzoate (PHB) with an all-trans polyprenyl group. Mediates the second step in the final reaction sequence of coenzyme Q (CoQ) biosynthesis, which is the condensation of the polyisoprenoid side chain with PHB, generating the first membrane-bound Q intermediate.</text>
</comment>
<accession>A0AAD9SVJ2</accession>
<organism evidence="10 11">
    <name type="scientific">Phomopsis amygdali</name>
    <name type="common">Fusicoccum amygdali</name>
    <dbReference type="NCBI Taxonomy" id="1214568"/>
    <lineage>
        <taxon>Eukaryota</taxon>
        <taxon>Fungi</taxon>
        <taxon>Dikarya</taxon>
        <taxon>Ascomycota</taxon>
        <taxon>Pezizomycotina</taxon>
        <taxon>Sordariomycetes</taxon>
        <taxon>Sordariomycetidae</taxon>
        <taxon>Diaporthales</taxon>
        <taxon>Diaporthaceae</taxon>
        <taxon>Diaporthe</taxon>
    </lineage>
</organism>
<dbReference type="EMBL" id="JAUJFL010000001">
    <property type="protein sequence ID" value="KAK2616115.1"/>
    <property type="molecule type" value="Genomic_DNA"/>
</dbReference>
<comment type="pathway">
    <text evidence="3">Secondary metabolite biosynthesis; terpenoid biosynthesis.</text>
</comment>
<feature type="transmembrane region" description="Helical" evidence="9">
    <location>
        <begin position="47"/>
        <end position="69"/>
    </location>
</feature>
<keyword evidence="9" id="KW-0414">Isoprene biosynthesis</keyword>
<keyword evidence="9" id="KW-0496">Mitochondrion</keyword>
<dbReference type="Proteomes" id="UP001265746">
    <property type="component" value="Unassembled WGS sequence"/>
</dbReference>
<evidence type="ECO:0000256" key="7">
    <source>
        <dbReference type="ARBA" id="ARBA00022989"/>
    </source>
</evidence>
<proteinExistence type="inferred from homology"/>
<evidence type="ECO:0000256" key="5">
    <source>
        <dbReference type="ARBA" id="ARBA00022679"/>
    </source>
</evidence>
<name>A0AAD9SVJ2_PHOAM</name>
<keyword evidence="8 9" id="KW-0472">Membrane</keyword>
<protein>
    <recommendedName>
        <fullName evidence="9">4-hydroxybenzoate polyprenyltransferase, mitochondrial</fullName>
        <shortName evidence="9">4-HB polyprenyltransferase</shortName>
        <ecNumber evidence="9">2.5.1.39</ecNumber>
    </recommendedName>
    <alternativeName>
        <fullName evidence="9">Para-hydroxybenzoate--polyprenyltransferase</fullName>
        <shortName evidence="9">PHB:PPT</shortName>
        <shortName evidence="9">PHB:polyprenyltransferase</shortName>
    </alternativeName>
</protein>
<evidence type="ECO:0000313" key="11">
    <source>
        <dbReference type="Proteomes" id="UP001265746"/>
    </source>
</evidence>
<comment type="catalytic activity">
    <reaction evidence="9">
        <text>an all-trans-polyprenyl diphosphate + 4-hydroxybenzoate = a 4-hydroxy-3-(all-trans-polyprenyl)benzoate + diphosphate</text>
        <dbReference type="Rhea" id="RHEA:44504"/>
        <dbReference type="Rhea" id="RHEA-COMP:9514"/>
        <dbReference type="Rhea" id="RHEA-COMP:9564"/>
        <dbReference type="ChEBI" id="CHEBI:17879"/>
        <dbReference type="ChEBI" id="CHEBI:33019"/>
        <dbReference type="ChEBI" id="CHEBI:58914"/>
        <dbReference type="ChEBI" id="CHEBI:78396"/>
        <dbReference type="EC" id="2.5.1.39"/>
    </reaction>
</comment>
<feature type="transmembrane region" description="Helical" evidence="9">
    <location>
        <begin position="21"/>
        <end position="41"/>
    </location>
</feature>
<keyword evidence="9" id="KW-0999">Mitochondrion inner membrane</keyword>
<feature type="transmembrane region" description="Helical" evidence="9">
    <location>
        <begin position="89"/>
        <end position="113"/>
    </location>
</feature>
<feature type="transmembrane region" description="Helical" evidence="9">
    <location>
        <begin position="125"/>
        <end position="141"/>
    </location>
</feature>
<keyword evidence="5 9" id="KW-0808">Transferase</keyword>
<evidence type="ECO:0000256" key="1">
    <source>
        <dbReference type="ARBA" id="ARBA00001946"/>
    </source>
</evidence>